<protein>
    <submittedName>
        <fullName evidence="1">Uncharacterized protein</fullName>
    </submittedName>
</protein>
<accession>A0A8H3CZG6</accession>
<gene>
    <name evidence="1" type="ORF">RDB_LOCUS101315</name>
</gene>
<organism evidence="1 2">
    <name type="scientific">Rhizoctonia solani</name>
    <dbReference type="NCBI Taxonomy" id="456999"/>
    <lineage>
        <taxon>Eukaryota</taxon>
        <taxon>Fungi</taxon>
        <taxon>Dikarya</taxon>
        <taxon>Basidiomycota</taxon>
        <taxon>Agaricomycotina</taxon>
        <taxon>Agaricomycetes</taxon>
        <taxon>Cantharellales</taxon>
        <taxon>Ceratobasidiaceae</taxon>
        <taxon>Rhizoctonia</taxon>
    </lineage>
</organism>
<reference evidence="1" key="1">
    <citation type="submission" date="2021-01" db="EMBL/GenBank/DDBJ databases">
        <authorList>
            <person name="Kaushik A."/>
        </authorList>
    </citation>
    <scope>NUCLEOTIDE SEQUENCE</scope>
    <source>
        <strain evidence="1">Type strain: AG8-Rh-89/</strain>
    </source>
</reference>
<comment type="caution">
    <text evidence="1">The sequence shown here is derived from an EMBL/GenBank/DDBJ whole genome shotgun (WGS) entry which is preliminary data.</text>
</comment>
<sequence length="178" mass="19835">MLLRHEHYSLFHKNEFSYNVPFTRIRIEDELSSLLWKAKADNAPDPLLRALPSEFPRVLERSDGSHTDATVSASTGFLPNTSELRLLTPTSGTQRSDLIPQSATSLLASGDGNDNNVSVEVEKNLEKSSPTTQKDFLLEYLRPSLSAWYDSSEAAALHWGACTAGTRTSELRKILDWV</sequence>
<name>A0A8H3CZG6_9AGAM</name>
<dbReference type="AlphaFoldDB" id="A0A8H3CZG6"/>
<proteinExistence type="predicted"/>
<dbReference type="Proteomes" id="UP000663850">
    <property type="component" value="Unassembled WGS sequence"/>
</dbReference>
<dbReference type="EMBL" id="CAJMWZ010005416">
    <property type="protein sequence ID" value="CAE6505879.1"/>
    <property type="molecule type" value="Genomic_DNA"/>
</dbReference>
<evidence type="ECO:0000313" key="2">
    <source>
        <dbReference type="Proteomes" id="UP000663850"/>
    </source>
</evidence>
<evidence type="ECO:0000313" key="1">
    <source>
        <dbReference type="EMBL" id="CAE6505879.1"/>
    </source>
</evidence>